<dbReference type="AlphaFoldDB" id="A0A1B6F705"/>
<organism evidence="1">
    <name type="scientific">Cuerna arida</name>
    <dbReference type="NCBI Taxonomy" id="1464854"/>
    <lineage>
        <taxon>Eukaryota</taxon>
        <taxon>Metazoa</taxon>
        <taxon>Ecdysozoa</taxon>
        <taxon>Arthropoda</taxon>
        <taxon>Hexapoda</taxon>
        <taxon>Insecta</taxon>
        <taxon>Pterygota</taxon>
        <taxon>Neoptera</taxon>
        <taxon>Paraneoptera</taxon>
        <taxon>Hemiptera</taxon>
        <taxon>Auchenorrhyncha</taxon>
        <taxon>Membracoidea</taxon>
        <taxon>Cicadellidae</taxon>
        <taxon>Cicadellinae</taxon>
        <taxon>Proconiini</taxon>
        <taxon>Cuerna</taxon>
    </lineage>
</organism>
<dbReference type="PANTHER" id="PTHR47326:SF1">
    <property type="entry name" value="HTH PSQ-TYPE DOMAIN-CONTAINING PROTEIN"/>
    <property type="match status" value="1"/>
</dbReference>
<dbReference type="EMBL" id="GECZ01023750">
    <property type="protein sequence ID" value="JAS46019.1"/>
    <property type="molecule type" value="Transcribed_RNA"/>
</dbReference>
<protein>
    <submittedName>
        <fullName evidence="1">Uncharacterized protein</fullName>
    </submittedName>
</protein>
<dbReference type="Gene3D" id="3.30.420.10">
    <property type="entry name" value="Ribonuclease H-like superfamily/Ribonuclease H"/>
    <property type="match status" value="1"/>
</dbReference>
<accession>A0A1B6F705</accession>
<dbReference type="PANTHER" id="PTHR47326">
    <property type="entry name" value="TRANSPOSABLE ELEMENT TC3 TRANSPOSASE-LIKE PROTEIN"/>
    <property type="match status" value="1"/>
</dbReference>
<feature type="non-terminal residue" evidence="1">
    <location>
        <position position="1"/>
    </location>
</feature>
<dbReference type="GO" id="GO:0003676">
    <property type="term" value="F:nucleic acid binding"/>
    <property type="evidence" value="ECO:0007669"/>
    <property type="project" value="InterPro"/>
</dbReference>
<proteinExistence type="predicted"/>
<dbReference type="InterPro" id="IPR036397">
    <property type="entry name" value="RNaseH_sf"/>
</dbReference>
<evidence type="ECO:0000313" key="1">
    <source>
        <dbReference type="EMBL" id="JAS46019.1"/>
    </source>
</evidence>
<reference evidence="1" key="1">
    <citation type="submission" date="2015-11" db="EMBL/GenBank/DDBJ databases">
        <title>De novo transcriptome assembly of four potential Pierce s Disease insect vectors from Arizona vineyards.</title>
        <authorList>
            <person name="Tassone E.E."/>
        </authorList>
    </citation>
    <scope>NUCLEOTIDE SEQUENCE</scope>
</reference>
<gene>
    <name evidence="1" type="ORF">g.45507</name>
</gene>
<name>A0A1B6F705_9HEMI</name>
<sequence>NICSEADQNFLRSILWCDDACFKLNVCINRHNCVCWSDVNPHNVMQVELNVPGVMVWGGISITALTGPYFVQENVNSESYLQLLQEVVVSELRNNPVFNINLLIWQQDGAQHISLSKFEILKMNGLVAVVQSIYAVAQSIGLCAHQT</sequence>